<evidence type="ECO:0000256" key="3">
    <source>
        <dbReference type="ARBA" id="ARBA00022490"/>
    </source>
</evidence>
<dbReference type="NCBIfam" id="TIGR01662">
    <property type="entry name" value="HAD-SF-IIIA"/>
    <property type="match status" value="1"/>
</dbReference>
<evidence type="ECO:0000256" key="7">
    <source>
        <dbReference type="ARBA" id="ARBA00031828"/>
    </source>
</evidence>
<dbReference type="PANTHER" id="PTHR42891">
    <property type="entry name" value="D-GLYCERO-BETA-D-MANNO-HEPTOSE-1,7-BISPHOSPHATE 7-PHOSPHATASE"/>
    <property type="match status" value="1"/>
</dbReference>
<dbReference type="InterPro" id="IPR006543">
    <property type="entry name" value="Histidinol-phos"/>
</dbReference>
<comment type="similarity">
    <text evidence="2">Belongs to the GmhB family.</text>
</comment>
<dbReference type="InterPro" id="IPR023214">
    <property type="entry name" value="HAD_sf"/>
</dbReference>
<dbReference type="Pfam" id="PF13242">
    <property type="entry name" value="Hydrolase_like"/>
    <property type="match status" value="1"/>
</dbReference>
<evidence type="ECO:0000256" key="1">
    <source>
        <dbReference type="ARBA" id="ARBA00004496"/>
    </source>
</evidence>
<keyword evidence="6" id="KW-0119">Carbohydrate metabolism</keyword>
<gene>
    <name evidence="8" type="ORF">ADK38_18470</name>
</gene>
<dbReference type="SUPFAM" id="SSF56784">
    <property type="entry name" value="HAD-like"/>
    <property type="match status" value="1"/>
</dbReference>
<comment type="subcellular location">
    <subcellularLocation>
        <location evidence="1">Cytoplasm</location>
    </subcellularLocation>
</comment>
<evidence type="ECO:0000256" key="6">
    <source>
        <dbReference type="ARBA" id="ARBA00023277"/>
    </source>
</evidence>
<comment type="caution">
    <text evidence="8">The sequence shown here is derived from an EMBL/GenBank/DDBJ whole genome shotgun (WGS) entry which is preliminary data.</text>
</comment>
<evidence type="ECO:0000256" key="4">
    <source>
        <dbReference type="ARBA" id="ARBA00022723"/>
    </source>
</evidence>
<evidence type="ECO:0000313" key="8">
    <source>
        <dbReference type="EMBL" id="KOG88680.1"/>
    </source>
</evidence>
<dbReference type="InterPro" id="IPR004446">
    <property type="entry name" value="Heptose_bisP_phosphatase"/>
</dbReference>
<keyword evidence="9" id="KW-1185">Reference proteome</keyword>
<feature type="non-terminal residue" evidence="8">
    <location>
        <position position="134"/>
    </location>
</feature>
<accession>A0ABR5J5J8</accession>
<evidence type="ECO:0000313" key="9">
    <source>
        <dbReference type="Proteomes" id="UP000037020"/>
    </source>
</evidence>
<dbReference type="EMBL" id="LGUT01001571">
    <property type="protein sequence ID" value="KOG88680.1"/>
    <property type="molecule type" value="Genomic_DNA"/>
</dbReference>
<proteinExistence type="inferred from homology"/>
<keyword evidence="3" id="KW-0963">Cytoplasm</keyword>
<dbReference type="Proteomes" id="UP000037020">
    <property type="component" value="Unassembled WGS sequence"/>
</dbReference>
<reference evidence="8 9" key="1">
    <citation type="submission" date="2015-07" db="EMBL/GenBank/DDBJ databases">
        <authorList>
            <person name="Ju K.-S."/>
            <person name="Doroghazi J.R."/>
            <person name="Metcalf W.W."/>
        </authorList>
    </citation>
    <scope>NUCLEOTIDE SEQUENCE [LARGE SCALE GENOMIC DNA]</scope>
    <source>
        <strain evidence="8 9">NRRL B-3589</strain>
    </source>
</reference>
<protein>
    <recommendedName>
        <fullName evidence="7">D,D-heptose 1,7-bisphosphate phosphatase</fullName>
    </recommendedName>
</protein>
<dbReference type="PANTHER" id="PTHR42891:SF1">
    <property type="entry name" value="D-GLYCERO-BETA-D-MANNO-HEPTOSE-1,7-BISPHOSPHATE 7-PHOSPHATASE"/>
    <property type="match status" value="1"/>
</dbReference>
<evidence type="ECO:0000256" key="5">
    <source>
        <dbReference type="ARBA" id="ARBA00022801"/>
    </source>
</evidence>
<dbReference type="Gene3D" id="3.40.50.1000">
    <property type="entry name" value="HAD superfamily/HAD-like"/>
    <property type="match status" value="1"/>
</dbReference>
<dbReference type="InterPro" id="IPR006549">
    <property type="entry name" value="HAD-SF_hydro_IIIA"/>
</dbReference>
<keyword evidence="5" id="KW-0378">Hydrolase</keyword>
<evidence type="ECO:0000256" key="2">
    <source>
        <dbReference type="ARBA" id="ARBA00005628"/>
    </source>
</evidence>
<name>A0ABR5J5J8_9ACTN</name>
<sequence length="134" mass="14150">MRAVLLDRDGVLNINRPGYVRSPDDWEWLPGARTGYGLLAAAGLPLAVITNQSAIGRGLMTSSHLDAIHARMTADLTADGAAPPHVLYCPHTPEAACACRKPRPGMVLRALTLTGAAPHEAVLIGDHESDLRAA</sequence>
<organism evidence="8 9">
    <name type="scientific">Streptomyces varsoviensis</name>
    <dbReference type="NCBI Taxonomy" id="67373"/>
    <lineage>
        <taxon>Bacteria</taxon>
        <taxon>Bacillati</taxon>
        <taxon>Actinomycetota</taxon>
        <taxon>Actinomycetes</taxon>
        <taxon>Kitasatosporales</taxon>
        <taxon>Streptomycetaceae</taxon>
        <taxon>Streptomyces</taxon>
    </lineage>
</organism>
<dbReference type="NCBIfam" id="TIGR01656">
    <property type="entry name" value="Histidinol-ppas"/>
    <property type="match status" value="1"/>
</dbReference>
<keyword evidence="4" id="KW-0479">Metal-binding</keyword>
<dbReference type="InterPro" id="IPR036412">
    <property type="entry name" value="HAD-like_sf"/>
</dbReference>